<name>A0AA88UY32_9ASTE</name>
<dbReference type="InterPro" id="IPR046960">
    <property type="entry name" value="PPR_At4g14850-like_plant"/>
</dbReference>
<keyword evidence="1" id="KW-0677">Repeat</keyword>
<evidence type="ECO:0000256" key="2">
    <source>
        <dbReference type="PROSITE-ProRule" id="PRU00708"/>
    </source>
</evidence>
<evidence type="ECO:0008006" key="5">
    <source>
        <dbReference type="Google" id="ProtNLM"/>
    </source>
</evidence>
<accession>A0AA88UY32</accession>
<dbReference type="Gene3D" id="1.25.40.10">
    <property type="entry name" value="Tetratricopeptide repeat domain"/>
    <property type="match status" value="2"/>
</dbReference>
<dbReference type="FunFam" id="1.25.40.10:FF:000184">
    <property type="entry name" value="Pentatricopeptide repeat-containing protein, chloroplastic"/>
    <property type="match status" value="1"/>
</dbReference>
<dbReference type="InterPro" id="IPR002885">
    <property type="entry name" value="PPR_rpt"/>
</dbReference>
<organism evidence="3 4">
    <name type="scientific">Escallonia herrerae</name>
    <dbReference type="NCBI Taxonomy" id="1293975"/>
    <lineage>
        <taxon>Eukaryota</taxon>
        <taxon>Viridiplantae</taxon>
        <taxon>Streptophyta</taxon>
        <taxon>Embryophyta</taxon>
        <taxon>Tracheophyta</taxon>
        <taxon>Spermatophyta</taxon>
        <taxon>Magnoliopsida</taxon>
        <taxon>eudicotyledons</taxon>
        <taxon>Gunneridae</taxon>
        <taxon>Pentapetalae</taxon>
        <taxon>asterids</taxon>
        <taxon>campanulids</taxon>
        <taxon>Escalloniales</taxon>
        <taxon>Escalloniaceae</taxon>
        <taxon>Escallonia</taxon>
    </lineage>
</organism>
<evidence type="ECO:0000256" key="1">
    <source>
        <dbReference type="ARBA" id="ARBA00022737"/>
    </source>
</evidence>
<feature type="repeat" description="PPR" evidence="2">
    <location>
        <begin position="39"/>
        <end position="73"/>
    </location>
</feature>
<proteinExistence type="predicted"/>
<dbReference type="EMBL" id="JAVXUP010003877">
    <property type="protein sequence ID" value="KAK2997978.1"/>
    <property type="molecule type" value="Genomic_DNA"/>
</dbReference>
<dbReference type="InterPro" id="IPR011990">
    <property type="entry name" value="TPR-like_helical_dom_sf"/>
</dbReference>
<protein>
    <recommendedName>
        <fullName evidence="5">Pentatricopeptide repeat-containing protein</fullName>
    </recommendedName>
</protein>
<dbReference type="Pfam" id="PF12854">
    <property type="entry name" value="PPR_1"/>
    <property type="match status" value="1"/>
</dbReference>
<dbReference type="InterPro" id="IPR046848">
    <property type="entry name" value="E_motif"/>
</dbReference>
<reference evidence="3" key="1">
    <citation type="submission" date="2022-12" db="EMBL/GenBank/DDBJ databases">
        <title>Draft genome assemblies for two species of Escallonia (Escalloniales).</title>
        <authorList>
            <person name="Chanderbali A."/>
            <person name="Dervinis C."/>
            <person name="Anghel I."/>
            <person name="Soltis D."/>
            <person name="Soltis P."/>
            <person name="Zapata F."/>
        </authorList>
    </citation>
    <scope>NUCLEOTIDE SEQUENCE</scope>
    <source>
        <strain evidence="3">UCBG64.0493</strain>
        <tissue evidence="3">Leaf</tissue>
    </source>
</reference>
<dbReference type="Pfam" id="PF20431">
    <property type="entry name" value="E_motif"/>
    <property type="match status" value="1"/>
</dbReference>
<dbReference type="GO" id="GO:0003723">
    <property type="term" value="F:RNA binding"/>
    <property type="evidence" value="ECO:0007669"/>
    <property type="project" value="InterPro"/>
</dbReference>
<dbReference type="PANTHER" id="PTHR47926:SF376">
    <property type="entry name" value="TETRATRICOPEPTIDE-LIKE HELICAL DOMAIN SUPERFAMILY"/>
    <property type="match status" value="1"/>
</dbReference>
<evidence type="ECO:0000313" key="4">
    <source>
        <dbReference type="Proteomes" id="UP001188597"/>
    </source>
</evidence>
<dbReference type="GO" id="GO:0009451">
    <property type="term" value="P:RNA modification"/>
    <property type="evidence" value="ECO:0007669"/>
    <property type="project" value="InterPro"/>
</dbReference>
<dbReference type="PANTHER" id="PTHR47926">
    <property type="entry name" value="PENTATRICOPEPTIDE REPEAT-CONTAINING PROTEIN"/>
    <property type="match status" value="1"/>
</dbReference>
<sequence length="369" mass="41380">MQNGFDFDVYIGSALVDMYAKCGSLDKSLVVFFKLQEKNLFCWNSAIEGLAAHGYAHKALTMFTRMEMEKVKPNGITFVSVLSSCTHAGLVEEGRRRFLNMTCHYFIAPEIEHYGCMVDLLCKAGLLEDALELIRTMKMEPNAVIWGTLLGGCKLHKNLDIAQVAGNNLMVLEPNNSGYHTLLVHMYAEANRWNEVAKIRAKMRELGVEKTSPGSSWIKMERKIHHFAASDKDHPASDEIYSLLGVLDGQLKLFGNRRMKLKRQWDGRGKTALETGCGRSTSTEGKHLIPLSWSLLRGELLISCVDLHPNGPKRIKQKFGASLEWKSTDASVKWIVILNVEQYEMKLKSQCDVTLFVCIASLDSDSGAE</sequence>
<gene>
    <name evidence="3" type="ORF">RJ639_025488</name>
</gene>
<feature type="repeat" description="PPR" evidence="2">
    <location>
        <begin position="110"/>
        <end position="140"/>
    </location>
</feature>
<feature type="non-terminal residue" evidence="3">
    <location>
        <position position="369"/>
    </location>
</feature>
<keyword evidence="4" id="KW-1185">Reference proteome</keyword>
<evidence type="ECO:0000313" key="3">
    <source>
        <dbReference type="EMBL" id="KAK2997978.1"/>
    </source>
</evidence>
<dbReference type="NCBIfam" id="TIGR00756">
    <property type="entry name" value="PPR"/>
    <property type="match status" value="2"/>
</dbReference>
<dbReference type="PROSITE" id="PS51375">
    <property type="entry name" value="PPR"/>
    <property type="match status" value="2"/>
</dbReference>
<dbReference type="Pfam" id="PF13812">
    <property type="entry name" value="PPR_3"/>
    <property type="match status" value="1"/>
</dbReference>
<dbReference type="AlphaFoldDB" id="A0AA88UY32"/>
<comment type="caution">
    <text evidence="3">The sequence shown here is derived from an EMBL/GenBank/DDBJ whole genome shotgun (WGS) entry which is preliminary data.</text>
</comment>
<dbReference type="Proteomes" id="UP001188597">
    <property type="component" value="Unassembled WGS sequence"/>
</dbReference>